<proteinExistence type="predicted"/>
<dbReference type="EMBL" id="RJJQ01000003">
    <property type="protein sequence ID" value="RNI24278.1"/>
    <property type="molecule type" value="Genomic_DNA"/>
</dbReference>
<protein>
    <submittedName>
        <fullName evidence="1">Uncharacterized protein</fullName>
    </submittedName>
</protein>
<sequence>MVVHRPVLGEVEGRVVYPVACTGNTGYEDRAPLGSIAMTQSERFTLSLGVRETYPSSESRSSAVLGKTSGC</sequence>
<evidence type="ECO:0000313" key="1">
    <source>
        <dbReference type="EMBL" id="RNI24278.1"/>
    </source>
</evidence>
<dbReference type="Proteomes" id="UP000271678">
    <property type="component" value="Unassembled WGS sequence"/>
</dbReference>
<gene>
    <name evidence="1" type="ORF">EFY87_04730</name>
</gene>
<keyword evidence="2" id="KW-1185">Reference proteome</keyword>
<evidence type="ECO:0000313" key="2">
    <source>
        <dbReference type="Proteomes" id="UP000271678"/>
    </source>
</evidence>
<comment type="caution">
    <text evidence="1">The sequence shown here is derived from an EMBL/GenBank/DDBJ whole genome shotgun (WGS) entry which is preliminary data.</text>
</comment>
<accession>A0A3M9MHY9</accession>
<reference evidence="1 2" key="1">
    <citation type="submission" date="2018-11" db="EMBL/GenBank/DDBJ databases">
        <title>Draft genome of Simplicispira Flexivirga sp. BO-16.</title>
        <authorList>
            <person name="Im W.T."/>
        </authorList>
    </citation>
    <scope>NUCLEOTIDE SEQUENCE [LARGE SCALE GENOMIC DNA]</scope>
    <source>
        <strain evidence="1 2">BO-16</strain>
    </source>
</reference>
<organism evidence="1 2">
    <name type="scientific">Flexivirga caeni</name>
    <dbReference type="NCBI Taxonomy" id="2294115"/>
    <lineage>
        <taxon>Bacteria</taxon>
        <taxon>Bacillati</taxon>
        <taxon>Actinomycetota</taxon>
        <taxon>Actinomycetes</taxon>
        <taxon>Micrococcales</taxon>
        <taxon>Dermacoccaceae</taxon>
        <taxon>Flexivirga</taxon>
    </lineage>
</organism>
<dbReference type="AlphaFoldDB" id="A0A3M9MHY9"/>
<name>A0A3M9MHY9_9MICO</name>